<organism evidence="2 3">
    <name type="scientific">Psychroserpens algicola</name>
    <dbReference type="NCBI Taxonomy" id="1719034"/>
    <lineage>
        <taxon>Bacteria</taxon>
        <taxon>Pseudomonadati</taxon>
        <taxon>Bacteroidota</taxon>
        <taxon>Flavobacteriia</taxon>
        <taxon>Flavobacteriales</taxon>
        <taxon>Flavobacteriaceae</taxon>
        <taxon>Psychroserpens</taxon>
    </lineage>
</organism>
<name>A0ABT0H4E5_9FLAO</name>
<keyword evidence="1" id="KW-1133">Transmembrane helix</keyword>
<protein>
    <submittedName>
        <fullName evidence="2">DUF3098 domain-containing protein</fullName>
    </submittedName>
</protein>
<keyword evidence="3" id="KW-1185">Reference proteome</keyword>
<sequence length="87" mass="9724">MGEQKRKETTNQDFIFGKKNYKFMLIGLACIVLGFILMSGGGSDDPNVFDPSIFSWRRIRLAPTLVLIGFGIQVYAILLNPNKSPKS</sequence>
<evidence type="ECO:0000313" key="2">
    <source>
        <dbReference type="EMBL" id="MCK8479251.1"/>
    </source>
</evidence>
<dbReference type="InterPro" id="IPR021448">
    <property type="entry name" value="DUF3098"/>
</dbReference>
<keyword evidence="1" id="KW-0812">Transmembrane</keyword>
<feature type="transmembrane region" description="Helical" evidence="1">
    <location>
        <begin position="61"/>
        <end position="79"/>
    </location>
</feature>
<evidence type="ECO:0000256" key="1">
    <source>
        <dbReference type="SAM" id="Phobius"/>
    </source>
</evidence>
<feature type="transmembrane region" description="Helical" evidence="1">
    <location>
        <begin position="21"/>
        <end position="41"/>
    </location>
</feature>
<dbReference type="EMBL" id="JALPQF010000001">
    <property type="protein sequence ID" value="MCK8479251.1"/>
    <property type="molecule type" value="Genomic_DNA"/>
</dbReference>
<reference evidence="2" key="1">
    <citation type="submission" date="2022-04" db="EMBL/GenBank/DDBJ databases">
        <authorList>
            <person name="Ren T."/>
        </authorList>
    </citation>
    <scope>NUCLEOTIDE SEQUENCE</scope>
    <source>
        <strain evidence="2">F63249</strain>
    </source>
</reference>
<gene>
    <name evidence="2" type="ORF">MUY34_01390</name>
</gene>
<comment type="caution">
    <text evidence="2">The sequence shown here is derived from an EMBL/GenBank/DDBJ whole genome shotgun (WGS) entry which is preliminary data.</text>
</comment>
<dbReference type="Pfam" id="PF11297">
    <property type="entry name" value="DUF3098"/>
    <property type="match status" value="1"/>
</dbReference>
<dbReference type="Proteomes" id="UP001203687">
    <property type="component" value="Unassembled WGS sequence"/>
</dbReference>
<evidence type="ECO:0000313" key="3">
    <source>
        <dbReference type="Proteomes" id="UP001203687"/>
    </source>
</evidence>
<proteinExistence type="predicted"/>
<accession>A0ABT0H4E5</accession>
<dbReference type="RefSeq" id="WP_248411636.1">
    <property type="nucleotide sequence ID" value="NZ_JALPQF010000001.1"/>
</dbReference>
<keyword evidence="1" id="KW-0472">Membrane</keyword>